<comment type="caution">
    <text evidence="7">The sequence shown here is derived from an EMBL/GenBank/DDBJ whole genome shotgun (WGS) entry which is preliminary data.</text>
</comment>
<dbReference type="PANTHER" id="PTHR32089">
    <property type="entry name" value="METHYL-ACCEPTING CHEMOTAXIS PROTEIN MCPB"/>
    <property type="match status" value="1"/>
</dbReference>
<evidence type="ECO:0000313" key="8">
    <source>
        <dbReference type="Proteomes" id="UP000755551"/>
    </source>
</evidence>
<dbReference type="InterPro" id="IPR004089">
    <property type="entry name" value="MCPsignal_dom"/>
</dbReference>
<evidence type="ECO:0000256" key="5">
    <source>
        <dbReference type="SAM" id="Phobius"/>
    </source>
</evidence>
<keyword evidence="5" id="KW-0812">Transmembrane</keyword>
<proteinExistence type="predicted"/>
<keyword evidence="5" id="KW-1133">Transmembrane helix</keyword>
<protein>
    <recommendedName>
        <fullName evidence="6">Methyl-accepting transducer domain-containing protein</fullName>
    </recommendedName>
</protein>
<dbReference type="RefSeq" id="WP_217334395.1">
    <property type="nucleotide sequence ID" value="NZ_JAHQZT010000006.1"/>
</dbReference>
<accession>A0ABS6M9W1</accession>
<dbReference type="PANTHER" id="PTHR32089:SF112">
    <property type="entry name" value="LYSOZYME-LIKE PROTEIN-RELATED"/>
    <property type="match status" value="1"/>
</dbReference>
<organism evidence="7 8">
    <name type="scientific">Marinobacterium weihaiense</name>
    <dbReference type="NCBI Taxonomy" id="2851016"/>
    <lineage>
        <taxon>Bacteria</taxon>
        <taxon>Pseudomonadati</taxon>
        <taxon>Pseudomonadota</taxon>
        <taxon>Gammaproteobacteria</taxon>
        <taxon>Oceanospirillales</taxon>
        <taxon>Oceanospirillaceae</taxon>
        <taxon>Marinobacterium</taxon>
    </lineage>
</organism>
<evidence type="ECO:0000313" key="7">
    <source>
        <dbReference type="EMBL" id="MBV0932970.1"/>
    </source>
</evidence>
<dbReference type="Proteomes" id="UP000755551">
    <property type="component" value="Unassembled WGS sequence"/>
</dbReference>
<feature type="transmembrane region" description="Helical" evidence="5">
    <location>
        <begin position="7"/>
        <end position="26"/>
    </location>
</feature>
<keyword evidence="5" id="KW-0472">Membrane</keyword>
<dbReference type="Pfam" id="PF00015">
    <property type="entry name" value="MCPsignal"/>
    <property type="match status" value="1"/>
</dbReference>
<keyword evidence="8" id="KW-1185">Reference proteome</keyword>
<sequence>MLRSDQWLALSPLGVAVLSAVLLIMVSASVPYWALLPVLMLGSGLSWLAWRCLGRLQAQYQELQAHLEREHVYAEHCHTNLDRLLSVWLQVVPVWGRHVDSCRDMGNEAINALSIRFAELVQLIAATRASSDSAGDSGHLDTLTTDKARLQQLFDKMKSFDATTDLLFDRIGQLESFAADLDQMAGSVASIAEQTNMLALNAAIEAARAGDAGRGFAVVAQEVRELSTQSGETGRHIAGKIAMVKEAMHAITSSAGDTREQEDQTLDEGEQFINEVVQHLEERADKLIAEGEQLLATNMEVSGQIEQVLVELQFQDRVSQILEQVSGSMSQLTDMLEADESRYRSGERELSMNIEALLQDMKTRYTTVEQHRQHAPTQQNSDNEETADAGSISFF</sequence>
<gene>
    <name evidence="7" type="ORF">KTN04_06425</name>
</gene>
<keyword evidence="2 3" id="KW-0807">Transducer</keyword>
<reference evidence="7 8" key="1">
    <citation type="submission" date="2021-06" db="EMBL/GenBank/DDBJ databases">
        <title>Bacterium isolated from marine sediment.</title>
        <authorList>
            <person name="Zhu K.-L."/>
            <person name="Du Z.-J."/>
            <person name="Liang Q.-Y."/>
        </authorList>
    </citation>
    <scope>NUCLEOTIDE SEQUENCE [LARGE SCALE GENOMIC DNA]</scope>
    <source>
        <strain evidence="7 8">A346</strain>
    </source>
</reference>
<name>A0ABS6M9W1_9GAMM</name>
<evidence type="ECO:0000259" key="6">
    <source>
        <dbReference type="PROSITE" id="PS50111"/>
    </source>
</evidence>
<comment type="subcellular location">
    <subcellularLocation>
        <location evidence="1">Membrane</location>
    </subcellularLocation>
</comment>
<dbReference type="EMBL" id="JAHQZT010000006">
    <property type="protein sequence ID" value="MBV0932970.1"/>
    <property type="molecule type" value="Genomic_DNA"/>
</dbReference>
<feature type="region of interest" description="Disordered" evidence="4">
    <location>
        <begin position="367"/>
        <end position="395"/>
    </location>
</feature>
<evidence type="ECO:0000256" key="2">
    <source>
        <dbReference type="ARBA" id="ARBA00023224"/>
    </source>
</evidence>
<evidence type="ECO:0000256" key="1">
    <source>
        <dbReference type="ARBA" id="ARBA00004370"/>
    </source>
</evidence>
<feature type="domain" description="Methyl-accepting transducer" evidence="6">
    <location>
        <begin position="118"/>
        <end position="261"/>
    </location>
</feature>
<evidence type="ECO:0000256" key="3">
    <source>
        <dbReference type="PROSITE-ProRule" id="PRU00284"/>
    </source>
</evidence>
<dbReference type="SMART" id="SM00283">
    <property type="entry name" value="MA"/>
    <property type="match status" value="1"/>
</dbReference>
<dbReference type="PROSITE" id="PS50111">
    <property type="entry name" value="CHEMOTAXIS_TRANSDUC_2"/>
    <property type="match status" value="1"/>
</dbReference>
<evidence type="ECO:0000256" key="4">
    <source>
        <dbReference type="SAM" id="MobiDB-lite"/>
    </source>
</evidence>